<sequence>FLPIDSDGVDEGGEGLYMDLQTLETISELPDAPKIDYTHVWNLLLSTQVQPDPNGDVEDLFVPLLLSCLGAGAVCAYVVFLHFKIPTKRAKVAVRVCTALLMWGVVVTCAYVNRDFTPVVSYVMLVAATVVVAVPIKEILRYVVCVRF</sequence>
<keyword evidence="1" id="KW-1133">Transmembrane helix</keyword>
<feature type="transmembrane region" description="Helical" evidence="1">
    <location>
        <begin position="119"/>
        <end position="140"/>
    </location>
</feature>
<feature type="non-terminal residue" evidence="2">
    <location>
        <position position="1"/>
    </location>
</feature>
<reference evidence="2 3" key="1">
    <citation type="submission" date="2011-02" db="EMBL/GenBank/DDBJ databases">
        <title>The Genome Sequence of Sphaeroforma arctica JP610.</title>
        <authorList>
            <consortium name="The Broad Institute Genome Sequencing Platform"/>
            <person name="Russ C."/>
            <person name="Cuomo C."/>
            <person name="Young S.K."/>
            <person name="Zeng Q."/>
            <person name="Gargeya S."/>
            <person name="Alvarado L."/>
            <person name="Berlin A."/>
            <person name="Chapman S.B."/>
            <person name="Chen Z."/>
            <person name="Freedman E."/>
            <person name="Gellesch M."/>
            <person name="Goldberg J."/>
            <person name="Griggs A."/>
            <person name="Gujja S."/>
            <person name="Heilman E."/>
            <person name="Heiman D."/>
            <person name="Howarth C."/>
            <person name="Mehta T."/>
            <person name="Neiman D."/>
            <person name="Pearson M."/>
            <person name="Roberts A."/>
            <person name="Saif S."/>
            <person name="Shea T."/>
            <person name="Shenoy N."/>
            <person name="Sisk P."/>
            <person name="Stolte C."/>
            <person name="Sykes S."/>
            <person name="White J."/>
            <person name="Yandava C."/>
            <person name="Burger G."/>
            <person name="Gray M.W."/>
            <person name="Holland P.W.H."/>
            <person name="King N."/>
            <person name="Lang F.B.F."/>
            <person name="Roger A.J."/>
            <person name="Ruiz-Trillo I."/>
            <person name="Haas B."/>
            <person name="Nusbaum C."/>
            <person name="Birren B."/>
        </authorList>
    </citation>
    <scope>NUCLEOTIDE SEQUENCE [LARGE SCALE GENOMIC DNA]</scope>
    <source>
        <strain evidence="2 3">JP610</strain>
    </source>
</reference>
<evidence type="ECO:0000313" key="2">
    <source>
        <dbReference type="EMBL" id="KNC71736.1"/>
    </source>
</evidence>
<evidence type="ECO:0000313" key="3">
    <source>
        <dbReference type="Proteomes" id="UP000054560"/>
    </source>
</evidence>
<keyword evidence="3" id="KW-1185">Reference proteome</keyword>
<dbReference type="AlphaFoldDB" id="A0A0L0F574"/>
<keyword evidence="1" id="KW-0812">Transmembrane</keyword>
<name>A0A0L0F574_9EUKA</name>
<feature type="transmembrane region" description="Helical" evidence="1">
    <location>
        <begin position="92"/>
        <end position="113"/>
    </location>
</feature>
<keyword evidence="1" id="KW-0472">Membrane</keyword>
<dbReference type="GeneID" id="25916226"/>
<dbReference type="Proteomes" id="UP000054560">
    <property type="component" value="Unassembled WGS sequence"/>
</dbReference>
<organism evidence="2 3">
    <name type="scientific">Sphaeroforma arctica JP610</name>
    <dbReference type="NCBI Taxonomy" id="667725"/>
    <lineage>
        <taxon>Eukaryota</taxon>
        <taxon>Ichthyosporea</taxon>
        <taxon>Ichthyophonida</taxon>
        <taxon>Sphaeroforma</taxon>
    </lineage>
</organism>
<dbReference type="RefSeq" id="XP_014145638.1">
    <property type="nucleotide sequence ID" value="XM_014290163.1"/>
</dbReference>
<accession>A0A0L0F574</accession>
<protein>
    <submittedName>
        <fullName evidence="2">Uncharacterized protein</fullName>
    </submittedName>
</protein>
<dbReference type="EMBL" id="KQ248217">
    <property type="protein sequence ID" value="KNC71736.1"/>
    <property type="molecule type" value="Genomic_DNA"/>
</dbReference>
<proteinExistence type="predicted"/>
<gene>
    <name evidence="2" type="ORF">SARC_15722</name>
</gene>
<feature type="transmembrane region" description="Helical" evidence="1">
    <location>
        <begin position="60"/>
        <end position="80"/>
    </location>
</feature>
<evidence type="ECO:0000256" key="1">
    <source>
        <dbReference type="SAM" id="Phobius"/>
    </source>
</evidence>